<organism evidence="1 2">
    <name type="scientific">Flavivirga jejuensis</name>
    <dbReference type="NCBI Taxonomy" id="870487"/>
    <lineage>
        <taxon>Bacteria</taxon>
        <taxon>Pseudomonadati</taxon>
        <taxon>Bacteroidota</taxon>
        <taxon>Flavobacteriia</taxon>
        <taxon>Flavobacteriales</taxon>
        <taxon>Flavobacteriaceae</taxon>
        <taxon>Flavivirga</taxon>
    </lineage>
</organism>
<sequence length="102" mass="11584">MKTSRIKHCLTYLLLVIFLIMKMAGLHALLHTDDKDHALHCVVCDHALADTLTPAITPSLQDFKIENTEPIVQREIIKNYNFIISSTIATNQLFSRPPPFLL</sequence>
<dbReference type="Proteomes" id="UP001176806">
    <property type="component" value="Unassembled WGS sequence"/>
</dbReference>
<name>A0ABT8WIZ1_9FLAO</name>
<comment type="caution">
    <text evidence="1">The sequence shown here is derived from an EMBL/GenBank/DDBJ whole genome shotgun (WGS) entry which is preliminary data.</text>
</comment>
<dbReference type="RefSeq" id="WP_303300197.1">
    <property type="nucleotide sequence ID" value="NZ_BAABDA010000042.1"/>
</dbReference>
<gene>
    <name evidence="1" type="ORF">Q4Q40_02950</name>
</gene>
<proteinExistence type="predicted"/>
<accession>A0ABT8WIZ1</accession>
<protein>
    <submittedName>
        <fullName evidence="1">Uncharacterized protein</fullName>
    </submittedName>
</protein>
<reference evidence="1" key="1">
    <citation type="submission" date="2023-07" db="EMBL/GenBank/DDBJ databases">
        <title>Two novel species in the genus Flavivirga.</title>
        <authorList>
            <person name="Kwon K."/>
        </authorList>
    </citation>
    <scope>NUCLEOTIDE SEQUENCE</scope>
    <source>
        <strain evidence="1">KACC 14158</strain>
    </source>
</reference>
<keyword evidence="2" id="KW-1185">Reference proteome</keyword>
<evidence type="ECO:0000313" key="2">
    <source>
        <dbReference type="Proteomes" id="UP001176806"/>
    </source>
</evidence>
<evidence type="ECO:0000313" key="1">
    <source>
        <dbReference type="EMBL" id="MDO5973129.1"/>
    </source>
</evidence>
<dbReference type="EMBL" id="JAUOEL010000001">
    <property type="protein sequence ID" value="MDO5973129.1"/>
    <property type="molecule type" value="Genomic_DNA"/>
</dbReference>